<dbReference type="Proteomes" id="UP000006968">
    <property type="component" value="Chromosome XIII"/>
</dbReference>
<dbReference type="InterPro" id="IPR001128">
    <property type="entry name" value="Cyt_P450"/>
</dbReference>
<dbReference type="HOGENOM" id="CLU_031576_0_0_1"/>
<dbReference type="SUPFAM" id="SSF48264">
    <property type="entry name" value="Cytochrome P450"/>
    <property type="match status" value="1"/>
</dbReference>
<keyword evidence="4 5" id="KW-0408">Iron</keyword>
<dbReference type="PRINTS" id="PR00465">
    <property type="entry name" value="EP450IV"/>
</dbReference>
<keyword evidence="6" id="KW-0560">Oxidoreductase</keyword>
<keyword evidence="6" id="KW-0503">Monooxygenase</keyword>
<evidence type="ECO:0000256" key="1">
    <source>
        <dbReference type="ARBA" id="ARBA00001971"/>
    </source>
</evidence>
<accession>J8PJC3</accession>
<keyword evidence="5 6" id="KW-0349">Heme</keyword>
<dbReference type="GO" id="GO:0004497">
    <property type="term" value="F:monooxygenase activity"/>
    <property type="evidence" value="ECO:0007669"/>
    <property type="project" value="UniProtKB-KW"/>
</dbReference>
<reference evidence="8 9" key="1">
    <citation type="journal article" date="2013" name="BMC Genomics">
        <title>High quality de novo sequencing and assembly of the Saccharomyces arboricolus genome.</title>
        <authorList>
            <person name="Liti G."/>
            <person name="Nguyen Ba A.N."/>
            <person name="Blythe M."/>
            <person name="Mueller C.A."/>
            <person name="Bergstroem A."/>
            <person name="Cubillos F.A."/>
            <person name="Dafhnis-Calas F."/>
            <person name="Khoshraftar S."/>
            <person name="Malla S."/>
            <person name="Mehta N."/>
            <person name="Siow C.C."/>
            <person name="Warringer J."/>
            <person name="Moses A.M."/>
            <person name="Louis E.J."/>
            <person name="Nieduszynski C.A."/>
        </authorList>
    </citation>
    <scope>NUCLEOTIDE SEQUENCE [LARGE SCALE GENOMIC DNA]</scope>
    <source>
        <strain evidence="9">H-6 / AS 2.3317 / CBS 10644</strain>
    </source>
</reference>
<dbReference type="CDD" id="cd11070">
    <property type="entry name" value="CYP56-like"/>
    <property type="match status" value="1"/>
</dbReference>
<dbReference type="InterPro" id="IPR036396">
    <property type="entry name" value="Cyt_P450_sf"/>
</dbReference>
<dbReference type="PROSITE" id="PS00086">
    <property type="entry name" value="CYTOCHROME_P450"/>
    <property type="match status" value="1"/>
</dbReference>
<comment type="similarity">
    <text evidence="2 6">Belongs to the cytochrome P450 family.</text>
</comment>
<dbReference type="GO" id="GO:0016705">
    <property type="term" value="F:oxidoreductase activity, acting on paired donors, with incorporation or reduction of molecular oxygen"/>
    <property type="evidence" value="ECO:0007669"/>
    <property type="project" value="InterPro"/>
</dbReference>
<dbReference type="GO" id="GO:0005506">
    <property type="term" value="F:iron ion binding"/>
    <property type="evidence" value="ECO:0007669"/>
    <property type="project" value="InterPro"/>
</dbReference>
<keyword evidence="7" id="KW-0472">Membrane</keyword>
<dbReference type="PANTHER" id="PTHR24305">
    <property type="entry name" value="CYTOCHROME P450"/>
    <property type="match status" value="1"/>
</dbReference>
<dbReference type="OrthoDB" id="1470350at2759"/>
<dbReference type="Pfam" id="PF00067">
    <property type="entry name" value="p450"/>
    <property type="match status" value="1"/>
</dbReference>
<keyword evidence="9" id="KW-1185">Reference proteome</keyword>
<dbReference type="InterPro" id="IPR050121">
    <property type="entry name" value="Cytochrome_P450_monoxygenase"/>
</dbReference>
<dbReference type="InterPro" id="IPR002403">
    <property type="entry name" value="Cyt_P450_E_grp-IV"/>
</dbReference>
<gene>
    <name evidence="8" type="ORF">SU7_2735</name>
</gene>
<dbReference type="PANTHER" id="PTHR24305:SF223">
    <property type="entry name" value="CYTOCHROME P450-DIT2"/>
    <property type="match status" value="1"/>
</dbReference>
<protein>
    <submittedName>
        <fullName evidence="8">Dit2p</fullName>
    </submittedName>
</protein>
<dbReference type="InterPro" id="IPR017972">
    <property type="entry name" value="Cyt_P450_CS"/>
</dbReference>
<proteinExistence type="inferred from homology"/>
<comment type="caution">
    <text evidence="8">The sequence shown here is derived from an EMBL/GenBank/DDBJ whole genome shotgun (WGS) entry which is preliminary data.</text>
</comment>
<evidence type="ECO:0000256" key="3">
    <source>
        <dbReference type="ARBA" id="ARBA00022723"/>
    </source>
</evidence>
<evidence type="ECO:0000256" key="4">
    <source>
        <dbReference type="ARBA" id="ARBA00023004"/>
    </source>
</evidence>
<feature type="binding site" description="axial binding residue" evidence="5">
    <location>
        <position position="435"/>
    </location>
    <ligand>
        <name>heme</name>
        <dbReference type="ChEBI" id="CHEBI:30413"/>
    </ligand>
    <ligandPart>
        <name>Fe</name>
        <dbReference type="ChEBI" id="CHEBI:18248"/>
    </ligandPart>
</feature>
<dbReference type="AlphaFoldDB" id="J8PJC3"/>
<name>J8PJC3_SACAR</name>
<comment type="cofactor">
    <cofactor evidence="1 5">
        <name>heme</name>
        <dbReference type="ChEBI" id="CHEBI:30413"/>
    </cofactor>
</comment>
<sequence length="489" mass="56065">MSILKLLGMILFLLVSYVAIVVIFPPLNFPKNIPTIPFYVIFLPAIFPIDQTELYDIYIRESMEKYGAVKIFFGSRWNILVSRSEYLSQIFKDEDTFAKSGNQKKIPYSALAAYTGDNVISAHGKVWRDYRNAVTNGLQHFDDAPISKNAKIFCSLIKQRVQKGQFSIQMGPLSQRLALDNISQVALGFDFATLKQEKNALHEHLVRIKKQIFHPFFLTFPFLDLLPIPSRRRAFKDVSSFRELLVKKVQDQLINNYKFEQTTFAASDLIRAYNNEIIDYKQLSDNIVIILVAGHENPQLLFNTSLYLLAKYSNQWQKRLRQEVKGITDSKALAELPLLNAFIFEAVRLYPPLSTIINRCTTKACKLGADIVIPKNVYIGYNNFGSSHDPKNWGPTANDFEPDRWGSDIETIRKNWRLAKNRCTVTGFHGGRRACLGEKLALTEMRITLAEMLKQLEWSLDPEWGEKLTPAGPLCPLNLKLIFRENVQK</sequence>
<evidence type="ECO:0000256" key="6">
    <source>
        <dbReference type="RuleBase" id="RU000461"/>
    </source>
</evidence>
<dbReference type="PRINTS" id="PR00385">
    <property type="entry name" value="P450"/>
</dbReference>
<dbReference type="FunFam" id="1.10.630.10:FF:000106">
    <property type="entry name" value="Cytochrome P450-DIT2"/>
    <property type="match status" value="1"/>
</dbReference>
<keyword evidence="7" id="KW-1133">Transmembrane helix</keyword>
<evidence type="ECO:0000256" key="7">
    <source>
        <dbReference type="SAM" id="Phobius"/>
    </source>
</evidence>
<evidence type="ECO:0000313" key="8">
    <source>
        <dbReference type="EMBL" id="EJS42205.1"/>
    </source>
</evidence>
<evidence type="ECO:0000256" key="5">
    <source>
        <dbReference type="PIRSR" id="PIRSR602403-1"/>
    </source>
</evidence>
<evidence type="ECO:0000256" key="2">
    <source>
        <dbReference type="ARBA" id="ARBA00010617"/>
    </source>
</evidence>
<keyword evidence="7" id="KW-0812">Transmembrane</keyword>
<keyword evidence="3 5" id="KW-0479">Metal-binding</keyword>
<dbReference type="EMBL" id="ALIE01000158">
    <property type="protein sequence ID" value="EJS42205.1"/>
    <property type="molecule type" value="Genomic_DNA"/>
</dbReference>
<dbReference type="GO" id="GO:0020037">
    <property type="term" value="F:heme binding"/>
    <property type="evidence" value="ECO:0007669"/>
    <property type="project" value="InterPro"/>
</dbReference>
<organism evidence="8 9">
    <name type="scientific">Saccharomyces arboricola (strain H-6 / AS 2.3317 / CBS 10644)</name>
    <name type="common">Yeast</name>
    <dbReference type="NCBI Taxonomy" id="1160507"/>
    <lineage>
        <taxon>Eukaryota</taxon>
        <taxon>Fungi</taxon>
        <taxon>Dikarya</taxon>
        <taxon>Ascomycota</taxon>
        <taxon>Saccharomycotina</taxon>
        <taxon>Saccharomycetes</taxon>
        <taxon>Saccharomycetales</taxon>
        <taxon>Saccharomycetaceae</taxon>
        <taxon>Saccharomyces</taxon>
    </lineage>
</organism>
<dbReference type="Gene3D" id="1.10.630.10">
    <property type="entry name" value="Cytochrome P450"/>
    <property type="match status" value="1"/>
</dbReference>
<evidence type="ECO:0000313" key="9">
    <source>
        <dbReference type="Proteomes" id="UP000006968"/>
    </source>
</evidence>
<feature type="transmembrane region" description="Helical" evidence="7">
    <location>
        <begin position="7"/>
        <end position="27"/>
    </location>
</feature>